<dbReference type="EMBL" id="JAKHLF010000004">
    <property type="protein sequence ID" value="MCZ3844661.1"/>
    <property type="molecule type" value="Genomic_DNA"/>
</dbReference>
<comment type="caution">
    <text evidence="3">The sequence shown here is derived from an EMBL/GenBank/DDBJ whole genome shotgun (WGS) entry which is preliminary data.</text>
</comment>
<evidence type="ECO:0000259" key="2">
    <source>
        <dbReference type="PROSITE" id="PS50901"/>
    </source>
</evidence>
<keyword evidence="1" id="KW-0547">Nucleotide-binding</keyword>
<protein>
    <submittedName>
        <fullName evidence="3">Cell division protein FtsK</fullName>
    </submittedName>
</protein>
<dbReference type="GO" id="GO:0003677">
    <property type="term" value="F:DNA binding"/>
    <property type="evidence" value="ECO:0007669"/>
    <property type="project" value="InterPro"/>
</dbReference>
<keyword evidence="3" id="KW-0132">Cell division</keyword>
<dbReference type="GO" id="GO:0051301">
    <property type="term" value="P:cell division"/>
    <property type="evidence" value="ECO:0007669"/>
    <property type="project" value="UniProtKB-KW"/>
</dbReference>
<gene>
    <name evidence="3" type="ORF">L2422_03870</name>
</gene>
<dbReference type="Gene3D" id="3.40.50.300">
    <property type="entry name" value="P-loop containing nucleotide triphosphate hydrolases"/>
    <property type="match status" value="1"/>
</dbReference>
<accession>A0AAP3GW81</accession>
<keyword evidence="1" id="KW-0067">ATP-binding</keyword>
<dbReference type="SUPFAM" id="SSF52540">
    <property type="entry name" value="P-loop containing nucleoside triphosphate hydrolases"/>
    <property type="match status" value="1"/>
</dbReference>
<dbReference type="InterPro" id="IPR002543">
    <property type="entry name" value="FtsK_dom"/>
</dbReference>
<dbReference type="PROSITE" id="PS50901">
    <property type="entry name" value="FTSK"/>
    <property type="match status" value="1"/>
</dbReference>
<name>A0AAP3GW81_9LACO</name>
<evidence type="ECO:0000256" key="1">
    <source>
        <dbReference type="PROSITE-ProRule" id="PRU00289"/>
    </source>
</evidence>
<keyword evidence="3" id="KW-0131">Cell cycle</keyword>
<dbReference type="Proteomes" id="UP001213015">
    <property type="component" value="Unassembled WGS sequence"/>
</dbReference>
<feature type="binding site" evidence="1">
    <location>
        <begin position="27"/>
        <end position="34"/>
    </location>
    <ligand>
        <name>ATP</name>
        <dbReference type="ChEBI" id="CHEBI:30616"/>
    </ligand>
</feature>
<proteinExistence type="predicted"/>
<evidence type="ECO:0000313" key="3">
    <source>
        <dbReference type="EMBL" id="MCZ3844661.1"/>
    </source>
</evidence>
<sequence length="279" mass="31484">MINRYEVNITKSIKWNIADHISALITGARGSGKSFLLLSLIVMLATLPQKQNDLLGTSMMPTQIFAIDLKNSDVARLRMLLPSNRVAHTKNDALKILERFVDLMKRRLEFIQNETPFGATAKSLGMPAFYLIIDEWSATSAVFNDAVTKEEKVQKFKWFNLMHELMMLNRQALFGVIIATQQATVTNSGLSTAIQEEVGLKIHMGNATSEAYRLTFGNDLKIPNEYLDVSEGMLWLEGQNLDWATPFAAPYIDTDNFWNILQQALVNQSDEKYLKLCTG</sequence>
<dbReference type="AlphaFoldDB" id="A0AAP3GW81"/>
<organism evidence="3 4">
    <name type="scientific">Lactobacillus mulieris</name>
    <dbReference type="NCBI Taxonomy" id="2508708"/>
    <lineage>
        <taxon>Bacteria</taxon>
        <taxon>Bacillati</taxon>
        <taxon>Bacillota</taxon>
        <taxon>Bacilli</taxon>
        <taxon>Lactobacillales</taxon>
        <taxon>Lactobacillaceae</taxon>
        <taxon>Lactobacillus</taxon>
    </lineage>
</organism>
<feature type="domain" description="FtsK" evidence="2">
    <location>
        <begin position="10"/>
        <end position="213"/>
    </location>
</feature>
<dbReference type="RefSeq" id="WP_006738238.1">
    <property type="nucleotide sequence ID" value="NZ_JAKHFH010000002.1"/>
</dbReference>
<dbReference type="InterPro" id="IPR027417">
    <property type="entry name" value="P-loop_NTPase"/>
</dbReference>
<dbReference type="GO" id="GO:0005524">
    <property type="term" value="F:ATP binding"/>
    <property type="evidence" value="ECO:0007669"/>
    <property type="project" value="UniProtKB-UniRule"/>
</dbReference>
<reference evidence="3" key="1">
    <citation type="submission" date="2022-01" db="EMBL/GenBank/DDBJ databases">
        <title>VMRC isolate genome collection.</title>
        <authorList>
            <person name="France M."/>
            <person name="Rutt L."/>
            <person name="Humphrys M."/>
            <person name="Ravel J."/>
        </authorList>
    </citation>
    <scope>NUCLEOTIDE SEQUENCE</scope>
    <source>
        <strain evidence="3">C0127B5</strain>
    </source>
</reference>
<evidence type="ECO:0000313" key="4">
    <source>
        <dbReference type="Proteomes" id="UP001213015"/>
    </source>
</evidence>